<evidence type="ECO:0000256" key="5">
    <source>
        <dbReference type="ARBA" id="ARBA00038359"/>
    </source>
</evidence>
<dbReference type="InterPro" id="IPR052337">
    <property type="entry name" value="SAT4-like"/>
</dbReference>
<sequence>MGYVNYGSVTAVGIIFPVLGLIALATRFYARVKYMNSKFEVDDILVVPAALLTVAGGVAMILGAQMRFVGGHTLDETQEEFLHTMEERQIMLEKFEYAFWIGHVLAIGFIKLTFLFFFRRIFKGRGFRTAFDYVNWSLIGLVTIWTIAYVFLEIFMCGLNFDAAWTTVYALRHYCMNTFALLTSCAITSFVMDLACLAVPLIMVSTLRMSFKRKLQASLVFALAIFSVTAGLLRMIVLIQVLENSLTSPIIDLLGTKFGVADDEGVISLVLFWTYVEIGVGFLVVCLVACGRVFDDVSTPVIAKIKSVASSVASRASSVASNKSSSKSSMYSNSSNEKEETSIIASTKVEVRSEKRSEADISAVPGWLVASRRGTLDDIEVV</sequence>
<keyword evidence="10" id="KW-1185">Reference proteome</keyword>
<evidence type="ECO:0000313" key="10">
    <source>
        <dbReference type="Proteomes" id="UP000660729"/>
    </source>
</evidence>
<evidence type="ECO:0000256" key="6">
    <source>
        <dbReference type="SAM" id="MobiDB-lite"/>
    </source>
</evidence>
<dbReference type="InterPro" id="IPR049326">
    <property type="entry name" value="Rhodopsin_dom_fungi"/>
</dbReference>
<keyword evidence="4 7" id="KW-0472">Membrane</keyword>
<feature type="transmembrane region" description="Helical" evidence="7">
    <location>
        <begin position="44"/>
        <end position="64"/>
    </location>
</feature>
<evidence type="ECO:0000256" key="2">
    <source>
        <dbReference type="ARBA" id="ARBA00022692"/>
    </source>
</evidence>
<dbReference type="Proteomes" id="UP000660729">
    <property type="component" value="Unassembled WGS sequence"/>
</dbReference>
<accession>A0A8H6RP93</accession>
<evidence type="ECO:0000256" key="4">
    <source>
        <dbReference type="ARBA" id="ARBA00023136"/>
    </source>
</evidence>
<proteinExistence type="inferred from homology"/>
<feature type="transmembrane region" description="Helical" evidence="7">
    <location>
        <begin position="97"/>
        <end position="118"/>
    </location>
</feature>
<comment type="similarity">
    <text evidence="5">Belongs to the SAT4 family.</text>
</comment>
<feature type="compositionally biased region" description="Low complexity" evidence="6">
    <location>
        <begin position="322"/>
        <end position="335"/>
    </location>
</feature>
<evidence type="ECO:0000256" key="1">
    <source>
        <dbReference type="ARBA" id="ARBA00004141"/>
    </source>
</evidence>
<name>A0A8H6RP93_9PEZI</name>
<dbReference type="Pfam" id="PF20684">
    <property type="entry name" value="Fung_rhodopsin"/>
    <property type="match status" value="1"/>
</dbReference>
<dbReference type="PANTHER" id="PTHR33048">
    <property type="entry name" value="PTH11-LIKE INTEGRAL MEMBRANE PROTEIN (AFU_ORTHOLOGUE AFUA_5G11245)"/>
    <property type="match status" value="1"/>
</dbReference>
<comment type="subcellular location">
    <subcellularLocation>
        <location evidence="1">Membrane</location>
        <topology evidence="1">Multi-pass membrane protein</topology>
    </subcellularLocation>
</comment>
<keyword evidence="3 7" id="KW-1133">Transmembrane helix</keyword>
<dbReference type="GO" id="GO:0016020">
    <property type="term" value="C:membrane"/>
    <property type="evidence" value="ECO:0007669"/>
    <property type="project" value="UniProtKB-SubCell"/>
</dbReference>
<dbReference type="EMBL" id="JABCIY010000073">
    <property type="protein sequence ID" value="KAF7193746.1"/>
    <property type="molecule type" value="Genomic_DNA"/>
</dbReference>
<protein>
    <recommendedName>
        <fullName evidence="8">Rhodopsin domain-containing protein</fullName>
    </recommendedName>
</protein>
<feature type="transmembrane region" description="Helical" evidence="7">
    <location>
        <begin position="181"/>
        <end position="207"/>
    </location>
</feature>
<evidence type="ECO:0000259" key="8">
    <source>
        <dbReference type="Pfam" id="PF20684"/>
    </source>
</evidence>
<feature type="transmembrane region" description="Helical" evidence="7">
    <location>
        <begin position="272"/>
        <end position="294"/>
    </location>
</feature>
<dbReference type="OrthoDB" id="5393606at2759"/>
<organism evidence="9 10">
    <name type="scientific">Pseudocercospora fuligena</name>
    <dbReference type="NCBI Taxonomy" id="685502"/>
    <lineage>
        <taxon>Eukaryota</taxon>
        <taxon>Fungi</taxon>
        <taxon>Dikarya</taxon>
        <taxon>Ascomycota</taxon>
        <taxon>Pezizomycotina</taxon>
        <taxon>Dothideomycetes</taxon>
        <taxon>Dothideomycetidae</taxon>
        <taxon>Mycosphaerellales</taxon>
        <taxon>Mycosphaerellaceae</taxon>
        <taxon>Pseudocercospora</taxon>
    </lineage>
</organism>
<feature type="transmembrane region" description="Helical" evidence="7">
    <location>
        <begin position="6"/>
        <end position="24"/>
    </location>
</feature>
<feature type="transmembrane region" description="Helical" evidence="7">
    <location>
        <begin position="219"/>
        <end position="242"/>
    </location>
</feature>
<feature type="transmembrane region" description="Helical" evidence="7">
    <location>
        <begin position="138"/>
        <end position="161"/>
    </location>
</feature>
<dbReference type="AlphaFoldDB" id="A0A8H6RP93"/>
<evidence type="ECO:0000256" key="3">
    <source>
        <dbReference type="ARBA" id="ARBA00022989"/>
    </source>
</evidence>
<reference evidence="9" key="1">
    <citation type="submission" date="2020-04" db="EMBL/GenBank/DDBJ databases">
        <title>Draft genome resource of the tomato pathogen Pseudocercospora fuligena.</title>
        <authorList>
            <person name="Zaccaron A."/>
        </authorList>
    </citation>
    <scope>NUCLEOTIDE SEQUENCE</scope>
    <source>
        <strain evidence="9">PF001</strain>
    </source>
</reference>
<feature type="domain" description="Rhodopsin" evidence="8">
    <location>
        <begin position="27"/>
        <end position="294"/>
    </location>
</feature>
<feature type="region of interest" description="Disordered" evidence="6">
    <location>
        <begin position="322"/>
        <end position="342"/>
    </location>
</feature>
<evidence type="ECO:0000313" key="9">
    <source>
        <dbReference type="EMBL" id="KAF7193746.1"/>
    </source>
</evidence>
<evidence type="ECO:0000256" key="7">
    <source>
        <dbReference type="SAM" id="Phobius"/>
    </source>
</evidence>
<dbReference type="PANTHER" id="PTHR33048:SF134">
    <property type="entry name" value="INTEGRAL MEMBRANE PROTEIN"/>
    <property type="match status" value="1"/>
</dbReference>
<comment type="caution">
    <text evidence="9">The sequence shown here is derived from an EMBL/GenBank/DDBJ whole genome shotgun (WGS) entry which is preliminary data.</text>
</comment>
<gene>
    <name evidence="9" type="ORF">HII31_04913</name>
</gene>
<keyword evidence="2 7" id="KW-0812">Transmembrane</keyword>